<dbReference type="InterPro" id="IPR036614">
    <property type="entry name" value="RusA-like_sf"/>
</dbReference>
<dbReference type="GO" id="GO:0006281">
    <property type="term" value="P:DNA repair"/>
    <property type="evidence" value="ECO:0007669"/>
    <property type="project" value="InterPro"/>
</dbReference>
<dbReference type="Gene3D" id="3.30.1330.70">
    <property type="entry name" value="Holliday junction resolvase RusA"/>
    <property type="match status" value="1"/>
</dbReference>
<accession>A0A3B1CHZ9</accession>
<dbReference type="EMBL" id="UOGA01000250">
    <property type="protein sequence ID" value="VAX23598.1"/>
    <property type="molecule type" value="Genomic_DNA"/>
</dbReference>
<evidence type="ECO:0000313" key="1">
    <source>
        <dbReference type="EMBL" id="VAX23598.1"/>
    </source>
</evidence>
<dbReference type="GO" id="GO:0006310">
    <property type="term" value="P:DNA recombination"/>
    <property type="evidence" value="ECO:0007669"/>
    <property type="project" value="InterPro"/>
</dbReference>
<protein>
    <submittedName>
        <fullName evidence="1">Uncharacterized protein</fullName>
    </submittedName>
</protein>
<dbReference type="Pfam" id="PF05866">
    <property type="entry name" value="RusA"/>
    <property type="match status" value="1"/>
</dbReference>
<sequence>MNVELIEGKIVGIPYAKTKTLGDTSAPKKWTDAVIKQTENLPKIEKSCSMKITFFLPSDKYPSDYPYGPDLDNLLKRFLDALNKTILREAPGKDSCIVKLEAEKKMEKEKEKCGAEFELIPLAND</sequence>
<name>A0A3B1CHZ9_9ZZZZ</name>
<dbReference type="AlphaFoldDB" id="A0A3B1CHZ9"/>
<reference evidence="1" key="1">
    <citation type="submission" date="2018-06" db="EMBL/GenBank/DDBJ databases">
        <authorList>
            <person name="Zhirakovskaya E."/>
        </authorList>
    </citation>
    <scope>NUCLEOTIDE SEQUENCE</scope>
</reference>
<proteinExistence type="predicted"/>
<gene>
    <name evidence="1" type="ORF">MNBD_NITROSPINAE04-2754</name>
</gene>
<dbReference type="GO" id="GO:0000287">
    <property type="term" value="F:magnesium ion binding"/>
    <property type="evidence" value="ECO:0007669"/>
    <property type="project" value="InterPro"/>
</dbReference>
<organism evidence="1">
    <name type="scientific">hydrothermal vent metagenome</name>
    <dbReference type="NCBI Taxonomy" id="652676"/>
    <lineage>
        <taxon>unclassified sequences</taxon>
        <taxon>metagenomes</taxon>
        <taxon>ecological metagenomes</taxon>
    </lineage>
</organism>
<dbReference type="SUPFAM" id="SSF103084">
    <property type="entry name" value="Holliday junction resolvase RusA"/>
    <property type="match status" value="1"/>
</dbReference>
<dbReference type="InterPro" id="IPR008822">
    <property type="entry name" value="Endonuclease_RusA-like"/>
</dbReference>